<dbReference type="GO" id="GO:0061798">
    <property type="term" value="F:GTP 3',8'-cyclase activity"/>
    <property type="evidence" value="ECO:0007669"/>
    <property type="project" value="UniProtKB-UniRule"/>
</dbReference>
<feature type="binding site" evidence="12">
    <location>
        <position position="155"/>
    </location>
    <ligand>
        <name>GTP</name>
        <dbReference type="ChEBI" id="CHEBI:37565"/>
    </ligand>
</feature>
<dbReference type="PANTHER" id="PTHR22960:SF0">
    <property type="entry name" value="MOLYBDENUM COFACTOR BIOSYNTHESIS PROTEIN 1"/>
    <property type="match status" value="1"/>
</dbReference>
<feature type="binding site" evidence="12">
    <location>
        <position position="14"/>
    </location>
    <ligand>
        <name>GTP</name>
        <dbReference type="ChEBI" id="CHEBI:37565"/>
    </ligand>
</feature>
<keyword evidence="8 12" id="KW-0342">GTP-binding</keyword>
<feature type="domain" description="Radical SAM core" evidence="13">
    <location>
        <begin position="5"/>
        <end position="217"/>
    </location>
</feature>
<dbReference type="Proteomes" id="UP000217944">
    <property type="component" value="Unassembled WGS sequence"/>
</dbReference>
<evidence type="ECO:0000256" key="3">
    <source>
        <dbReference type="ARBA" id="ARBA00022691"/>
    </source>
</evidence>
<dbReference type="GO" id="GO:0006777">
    <property type="term" value="P:Mo-molybdopterin cofactor biosynthetic process"/>
    <property type="evidence" value="ECO:0007669"/>
    <property type="project" value="UniProtKB-UniRule"/>
</dbReference>
<dbReference type="GO" id="GO:0051539">
    <property type="term" value="F:4 iron, 4 sulfur cluster binding"/>
    <property type="evidence" value="ECO:0007669"/>
    <property type="project" value="UniProtKB-UniRule"/>
</dbReference>
<dbReference type="GO" id="GO:0061799">
    <property type="term" value="F:cyclic pyranopterin monophosphate synthase activity"/>
    <property type="evidence" value="ECO:0007669"/>
    <property type="project" value="TreeGrafter"/>
</dbReference>
<comment type="function">
    <text evidence="12">Catalyzes the cyclization of GTP to (8S)-3',8-cyclo-7,8-dihydroguanosine 5'-triphosphate.</text>
</comment>
<evidence type="ECO:0000256" key="11">
    <source>
        <dbReference type="ARBA" id="ARBA00048697"/>
    </source>
</evidence>
<comment type="subunit">
    <text evidence="12">Monomer and homodimer.</text>
</comment>
<dbReference type="EMBL" id="BDME01000002">
    <property type="protein sequence ID" value="GAX87881.1"/>
    <property type="molecule type" value="Genomic_DNA"/>
</dbReference>
<feature type="binding site" evidence="12">
    <location>
        <position position="28"/>
    </location>
    <ligand>
        <name>[4Fe-4S] cluster</name>
        <dbReference type="ChEBI" id="CHEBI:49883"/>
        <label>1</label>
        <note>4Fe-4S-S-AdoMet</note>
    </ligand>
</feature>
<dbReference type="NCBIfam" id="NF001199">
    <property type="entry name" value="PRK00164.2-1"/>
    <property type="match status" value="1"/>
</dbReference>
<keyword evidence="4 12" id="KW-0479">Metal-binding</keyword>
<dbReference type="GO" id="GO:0046872">
    <property type="term" value="F:metal ion binding"/>
    <property type="evidence" value="ECO:0007669"/>
    <property type="project" value="UniProtKB-KW"/>
</dbReference>
<keyword evidence="10 12" id="KW-0456">Lyase</keyword>
<keyword evidence="7 12" id="KW-0411">Iron-sulfur</keyword>
<dbReference type="EC" id="4.1.99.22" evidence="1 12"/>
<evidence type="ECO:0000256" key="5">
    <source>
        <dbReference type="ARBA" id="ARBA00022741"/>
    </source>
</evidence>
<dbReference type="NCBIfam" id="TIGR02666">
    <property type="entry name" value="moaA"/>
    <property type="match status" value="1"/>
</dbReference>
<feature type="binding site" evidence="12">
    <location>
        <position position="21"/>
    </location>
    <ligand>
        <name>[4Fe-4S] cluster</name>
        <dbReference type="ChEBI" id="CHEBI:49883"/>
        <label>1</label>
        <note>4Fe-4S-S-AdoMet</note>
    </ligand>
</feature>
<evidence type="ECO:0000256" key="4">
    <source>
        <dbReference type="ARBA" id="ARBA00022723"/>
    </source>
</evidence>
<dbReference type="CDD" id="cd01335">
    <property type="entry name" value="Radical_SAM"/>
    <property type="match status" value="1"/>
</dbReference>
<dbReference type="InterPro" id="IPR000385">
    <property type="entry name" value="MoaA_NifB_PqqE_Fe-S-bd_CS"/>
</dbReference>
<evidence type="ECO:0000256" key="8">
    <source>
        <dbReference type="ARBA" id="ARBA00023134"/>
    </source>
</evidence>
<evidence type="ECO:0000256" key="2">
    <source>
        <dbReference type="ARBA" id="ARBA00022485"/>
    </source>
</evidence>
<dbReference type="InterPro" id="IPR050105">
    <property type="entry name" value="MoCo_biosynth_MoaA/MoaC"/>
</dbReference>
<comment type="pathway">
    <text evidence="12">Cofactor biosynthesis; molybdopterin biosynthesis.</text>
</comment>
<dbReference type="Pfam" id="PF06463">
    <property type="entry name" value="Mob_synth_C"/>
    <property type="match status" value="1"/>
</dbReference>
<gene>
    <name evidence="12" type="primary">moaA</name>
    <name evidence="14" type="ORF">LNAT_P1178</name>
</gene>
<comment type="caution">
    <text evidence="14">The sequence shown here is derived from an EMBL/GenBank/DDBJ whole genome shotgun (WGS) entry which is preliminary data.</text>
</comment>
<comment type="similarity">
    <text evidence="12">Belongs to the radical SAM superfamily. MoaA family.</text>
</comment>
<evidence type="ECO:0000256" key="1">
    <source>
        <dbReference type="ARBA" id="ARBA00012167"/>
    </source>
</evidence>
<dbReference type="PROSITE" id="PS51918">
    <property type="entry name" value="RADICAL_SAM"/>
    <property type="match status" value="1"/>
</dbReference>
<evidence type="ECO:0000256" key="7">
    <source>
        <dbReference type="ARBA" id="ARBA00023014"/>
    </source>
</evidence>
<organism evidence="14 15">
    <name type="scientific">Lebetimonas natsushimae</name>
    <dbReference type="NCBI Taxonomy" id="1936991"/>
    <lineage>
        <taxon>Bacteria</taxon>
        <taxon>Pseudomonadati</taxon>
        <taxon>Campylobacterota</taxon>
        <taxon>Epsilonproteobacteria</taxon>
        <taxon>Nautiliales</taxon>
        <taxon>Nautiliaceae</taxon>
        <taxon>Lebetimonas</taxon>
    </lineage>
</organism>
<dbReference type="Gene3D" id="3.20.20.70">
    <property type="entry name" value="Aldolase class I"/>
    <property type="match status" value="1"/>
</dbReference>
<keyword evidence="2 12" id="KW-0004">4Fe-4S</keyword>
<feature type="binding site" evidence="12">
    <location>
        <position position="64"/>
    </location>
    <ligand>
        <name>GTP</name>
        <dbReference type="ChEBI" id="CHEBI:37565"/>
    </ligand>
</feature>
<dbReference type="Pfam" id="PF04055">
    <property type="entry name" value="Radical_SAM"/>
    <property type="match status" value="1"/>
</dbReference>
<dbReference type="AlphaFoldDB" id="A0A292YFD3"/>
<dbReference type="SFLD" id="SFLDS00029">
    <property type="entry name" value="Radical_SAM"/>
    <property type="match status" value="1"/>
</dbReference>
<dbReference type="InterPro" id="IPR013785">
    <property type="entry name" value="Aldolase_TIM"/>
</dbReference>
<dbReference type="SFLD" id="SFLDG01383">
    <property type="entry name" value="cyclic_pyranopterin_phosphate"/>
    <property type="match status" value="1"/>
</dbReference>
<dbReference type="PROSITE" id="PS01305">
    <property type="entry name" value="MOAA_NIFB_PQQE"/>
    <property type="match status" value="1"/>
</dbReference>
<evidence type="ECO:0000259" key="13">
    <source>
        <dbReference type="PROSITE" id="PS51918"/>
    </source>
</evidence>
<dbReference type="SUPFAM" id="SSF102114">
    <property type="entry name" value="Radical SAM enzymes"/>
    <property type="match status" value="1"/>
</dbReference>
<feature type="binding site" evidence="12">
    <location>
        <position position="251"/>
    </location>
    <ligand>
        <name>[4Fe-4S] cluster</name>
        <dbReference type="ChEBI" id="CHEBI:49883"/>
        <label>2</label>
        <note>4Fe-4S-substrate</note>
    </ligand>
</feature>
<feature type="binding site" evidence="12">
    <location>
        <position position="265"/>
    </location>
    <ligand>
        <name>[4Fe-4S] cluster</name>
        <dbReference type="ChEBI" id="CHEBI:49883"/>
        <label>2</label>
        <note>4Fe-4S-substrate</note>
    </ligand>
</feature>
<keyword evidence="3 12" id="KW-0949">S-adenosyl-L-methionine</keyword>
<keyword evidence="9 12" id="KW-0501">Molybdenum cofactor biosynthesis</keyword>
<keyword evidence="15" id="KW-1185">Reference proteome</keyword>
<dbReference type="SFLD" id="SFLDG01386">
    <property type="entry name" value="main_SPASM_domain-containing"/>
    <property type="match status" value="1"/>
</dbReference>
<evidence type="ECO:0000256" key="6">
    <source>
        <dbReference type="ARBA" id="ARBA00023004"/>
    </source>
</evidence>
<dbReference type="SMART" id="SM00729">
    <property type="entry name" value="Elp3"/>
    <property type="match status" value="1"/>
</dbReference>
<keyword evidence="6 12" id="KW-0408">Iron</keyword>
<keyword evidence="5 12" id="KW-0547">Nucleotide-binding</keyword>
<dbReference type="RefSeq" id="WP_096259398.1">
    <property type="nucleotide sequence ID" value="NZ_BDME01000002.1"/>
</dbReference>
<feature type="binding site" evidence="12">
    <location>
        <position position="248"/>
    </location>
    <ligand>
        <name>[4Fe-4S] cluster</name>
        <dbReference type="ChEBI" id="CHEBI:49883"/>
        <label>2</label>
        <note>4Fe-4S-substrate</note>
    </ligand>
</feature>
<reference evidence="14 15" key="1">
    <citation type="journal article" date="2017" name="Syst. Appl. Microbiol.">
        <title>Lebetimonas natsushimae sp. nov., a novel strictly anaerobic, moderately thermophilic chemoautotroph isolated from a deep-sea hydrothermal vent polychaete nest in the Mid-Okinawa Trough.</title>
        <authorList>
            <person name="Nagata R."/>
            <person name="Takaki Y."/>
            <person name="Tame A."/>
            <person name="Nunoura T."/>
            <person name="Muto H."/>
            <person name="Mino S."/>
            <person name="Sawayama S."/>
            <person name="Takai K."/>
            <person name="Nakagawa S."/>
        </authorList>
    </citation>
    <scope>NUCLEOTIDE SEQUENCE [LARGE SCALE GENOMIC DNA]</scope>
    <source>
        <strain evidence="14 15">HS1857</strain>
    </source>
</reference>
<evidence type="ECO:0000256" key="9">
    <source>
        <dbReference type="ARBA" id="ARBA00023150"/>
    </source>
</evidence>
<evidence type="ECO:0000256" key="10">
    <source>
        <dbReference type="ARBA" id="ARBA00023239"/>
    </source>
</evidence>
<evidence type="ECO:0000313" key="14">
    <source>
        <dbReference type="EMBL" id="GAX87881.1"/>
    </source>
</evidence>
<name>A0A292YFD3_9BACT</name>
<dbReference type="InterPro" id="IPR058240">
    <property type="entry name" value="rSAM_sf"/>
</dbReference>
<dbReference type="PANTHER" id="PTHR22960">
    <property type="entry name" value="MOLYBDOPTERIN COFACTOR SYNTHESIS PROTEIN A"/>
    <property type="match status" value="1"/>
</dbReference>
<protein>
    <recommendedName>
        <fullName evidence="1 12">GTP 3',8-cyclase</fullName>
        <ecNumber evidence="1 12">4.1.99.22</ecNumber>
    </recommendedName>
    <alternativeName>
        <fullName evidence="12">Molybdenum cofactor biosynthesis protein A</fullName>
    </alternativeName>
</protein>
<dbReference type="GO" id="GO:0005525">
    <property type="term" value="F:GTP binding"/>
    <property type="evidence" value="ECO:0007669"/>
    <property type="project" value="UniProtKB-UniRule"/>
</dbReference>
<feature type="binding site" evidence="12">
    <location>
        <position position="27"/>
    </location>
    <ligand>
        <name>S-adenosyl-L-methionine</name>
        <dbReference type="ChEBI" id="CHEBI:59789"/>
    </ligand>
</feature>
<dbReference type="InterPro" id="IPR006638">
    <property type="entry name" value="Elp3/MiaA/NifB-like_rSAM"/>
</dbReference>
<dbReference type="HAMAP" id="MF_01225_B">
    <property type="entry name" value="MoaA_B"/>
    <property type="match status" value="1"/>
</dbReference>
<feature type="binding site" evidence="12">
    <location>
        <position position="189"/>
    </location>
    <ligand>
        <name>S-adenosyl-L-methionine</name>
        <dbReference type="ChEBI" id="CHEBI:59789"/>
    </ligand>
</feature>
<feature type="binding site" evidence="12">
    <location>
        <position position="95"/>
    </location>
    <ligand>
        <name>GTP</name>
        <dbReference type="ChEBI" id="CHEBI:37565"/>
    </ligand>
</feature>
<dbReference type="InterPro" id="IPR013483">
    <property type="entry name" value="MoaA"/>
</dbReference>
<comment type="catalytic activity">
    <reaction evidence="11 12">
        <text>GTP + AH2 + S-adenosyl-L-methionine = (8S)-3',8-cyclo-7,8-dihydroguanosine 5'-triphosphate + 5'-deoxyadenosine + L-methionine + A + H(+)</text>
        <dbReference type="Rhea" id="RHEA:49576"/>
        <dbReference type="ChEBI" id="CHEBI:13193"/>
        <dbReference type="ChEBI" id="CHEBI:15378"/>
        <dbReference type="ChEBI" id="CHEBI:17319"/>
        <dbReference type="ChEBI" id="CHEBI:17499"/>
        <dbReference type="ChEBI" id="CHEBI:37565"/>
        <dbReference type="ChEBI" id="CHEBI:57844"/>
        <dbReference type="ChEBI" id="CHEBI:59789"/>
        <dbReference type="ChEBI" id="CHEBI:131766"/>
        <dbReference type="EC" id="4.1.99.22"/>
    </reaction>
</comment>
<sequence>MLVDPFNRVIDYIRVSVTSRCNFRCLYCMPNTPFEWEPKENVLSYEEMFEFLRLAIDEGIKKIRLTGGEPLVRKDLDKFVKMLHDYKPELDLALTTNGYYLKKYAKKLRDAGLKRVNISLDSLKKDVAKKIAQRDCLDNVLEGIDEAIKVGFRVKLNTVVMRGINDNEILDLLEFAKNKGVQIRFIEFMENERAYPGIKRVDSKEVLEKIGSRYSFKELPKKNEASKNFVLDDGSVFGIIEPHNEEFCKSCNRIRLTAEGYLIPCLFFTESYNIKEAIREGNIQKAAEILRDVVKNKPEKNDWQEEKISDRAFWETGG</sequence>
<evidence type="ECO:0000313" key="15">
    <source>
        <dbReference type="Proteomes" id="UP000217944"/>
    </source>
</evidence>
<dbReference type="InterPro" id="IPR007197">
    <property type="entry name" value="rSAM"/>
</dbReference>
<feature type="binding site" evidence="12">
    <location>
        <position position="119"/>
    </location>
    <ligand>
        <name>S-adenosyl-L-methionine</name>
        <dbReference type="ChEBI" id="CHEBI:59789"/>
    </ligand>
</feature>
<dbReference type="InterPro" id="IPR040064">
    <property type="entry name" value="MoaA-like"/>
</dbReference>
<feature type="binding site" evidence="12">
    <location>
        <position position="68"/>
    </location>
    <ligand>
        <name>S-adenosyl-L-methionine</name>
        <dbReference type="ChEBI" id="CHEBI:59789"/>
    </ligand>
</feature>
<proteinExistence type="inferred from homology"/>
<comment type="cofactor">
    <cofactor evidence="12">
        <name>[4Fe-4S] cluster</name>
        <dbReference type="ChEBI" id="CHEBI:49883"/>
    </cofactor>
    <text evidence="12">Binds 2 [4Fe-4S] clusters. Binds 1 [4Fe-4S] cluster coordinated with 3 cysteines and an exchangeable S-adenosyl-L-methionine and 1 [4Fe-4S] cluster coordinated with 3 cysteines and the GTP-derived substrate.</text>
</comment>
<dbReference type="UniPathway" id="UPA00344"/>
<feature type="binding site" evidence="12">
    <location>
        <position position="25"/>
    </location>
    <ligand>
        <name>[4Fe-4S] cluster</name>
        <dbReference type="ChEBI" id="CHEBI:49883"/>
        <label>1</label>
        <note>4Fe-4S-S-AdoMet</note>
    </ligand>
</feature>
<feature type="binding site" evidence="12">
    <location>
        <begin position="253"/>
        <end position="255"/>
    </location>
    <ligand>
        <name>GTP</name>
        <dbReference type="ChEBI" id="CHEBI:37565"/>
    </ligand>
</feature>
<dbReference type="CDD" id="cd21117">
    <property type="entry name" value="Twitch_MoaA"/>
    <property type="match status" value="1"/>
</dbReference>
<dbReference type="GO" id="GO:1904047">
    <property type="term" value="F:S-adenosyl-L-methionine binding"/>
    <property type="evidence" value="ECO:0007669"/>
    <property type="project" value="UniProtKB-UniRule"/>
</dbReference>
<dbReference type="SFLD" id="SFLDG01067">
    <property type="entry name" value="SPASM/twitch_domain_containing"/>
    <property type="match status" value="1"/>
</dbReference>
<accession>A0A292YFD3</accession>
<evidence type="ECO:0000256" key="12">
    <source>
        <dbReference type="HAMAP-Rule" id="MF_01225"/>
    </source>
</evidence>
<dbReference type="OrthoDB" id="9763993at2"/>
<dbReference type="InterPro" id="IPR010505">
    <property type="entry name" value="MoaA_twitch"/>
</dbReference>